<evidence type="ECO:0000313" key="2">
    <source>
        <dbReference type="EMBL" id="KAJ1184349.1"/>
    </source>
</evidence>
<accession>A0AAV7U7P2</accession>
<sequence length="193" mass="20724">MVLSRWWGGPGPTSRPAWIVLHAIGPQTDPRRPGGQTLEACSSGEDERTQFTGPSLVGGASKQARPLSNWWSIGSDGAQSAAWEWLESTGRIKGREAERNPPASKSRRSRERHGRKGGSVTTETASHAPDLEQLIQERREALQSAVAINASPMESETEISQPPGDRPANPDRLSQLGIPACLGVTPGTADNLF</sequence>
<feature type="region of interest" description="Disordered" evidence="1">
    <location>
        <begin position="146"/>
        <end position="179"/>
    </location>
</feature>
<feature type="region of interest" description="Disordered" evidence="1">
    <location>
        <begin position="90"/>
        <end position="130"/>
    </location>
</feature>
<evidence type="ECO:0000256" key="1">
    <source>
        <dbReference type="SAM" id="MobiDB-lite"/>
    </source>
</evidence>
<name>A0AAV7U7P2_PLEWA</name>
<dbReference type="EMBL" id="JANPWB010000005">
    <property type="protein sequence ID" value="KAJ1184349.1"/>
    <property type="molecule type" value="Genomic_DNA"/>
</dbReference>
<keyword evidence="3" id="KW-1185">Reference proteome</keyword>
<evidence type="ECO:0000313" key="3">
    <source>
        <dbReference type="Proteomes" id="UP001066276"/>
    </source>
</evidence>
<organism evidence="2 3">
    <name type="scientific">Pleurodeles waltl</name>
    <name type="common">Iberian ribbed newt</name>
    <dbReference type="NCBI Taxonomy" id="8319"/>
    <lineage>
        <taxon>Eukaryota</taxon>
        <taxon>Metazoa</taxon>
        <taxon>Chordata</taxon>
        <taxon>Craniata</taxon>
        <taxon>Vertebrata</taxon>
        <taxon>Euteleostomi</taxon>
        <taxon>Amphibia</taxon>
        <taxon>Batrachia</taxon>
        <taxon>Caudata</taxon>
        <taxon>Salamandroidea</taxon>
        <taxon>Salamandridae</taxon>
        <taxon>Pleurodelinae</taxon>
        <taxon>Pleurodeles</taxon>
    </lineage>
</organism>
<protein>
    <submittedName>
        <fullName evidence="2">Uncharacterized protein</fullName>
    </submittedName>
</protein>
<comment type="caution">
    <text evidence="2">The sequence shown here is derived from an EMBL/GenBank/DDBJ whole genome shotgun (WGS) entry which is preliminary data.</text>
</comment>
<dbReference type="AlphaFoldDB" id="A0AAV7U7P2"/>
<feature type="region of interest" description="Disordered" evidence="1">
    <location>
        <begin position="26"/>
        <end position="63"/>
    </location>
</feature>
<gene>
    <name evidence="2" type="ORF">NDU88_001157</name>
</gene>
<proteinExistence type="predicted"/>
<dbReference type="Proteomes" id="UP001066276">
    <property type="component" value="Chromosome 3_1"/>
</dbReference>
<feature type="compositionally biased region" description="Basic residues" evidence="1">
    <location>
        <begin position="105"/>
        <end position="116"/>
    </location>
</feature>
<reference evidence="2" key="1">
    <citation type="journal article" date="2022" name="bioRxiv">
        <title>Sequencing and chromosome-scale assembly of the giantPleurodeles waltlgenome.</title>
        <authorList>
            <person name="Brown T."/>
            <person name="Elewa A."/>
            <person name="Iarovenko S."/>
            <person name="Subramanian E."/>
            <person name="Araus A.J."/>
            <person name="Petzold A."/>
            <person name="Susuki M."/>
            <person name="Suzuki K.-i.T."/>
            <person name="Hayashi T."/>
            <person name="Toyoda A."/>
            <person name="Oliveira C."/>
            <person name="Osipova E."/>
            <person name="Leigh N.D."/>
            <person name="Simon A."/>
            <person name="Yun M.H."/>
        </authorList>
    </citation>
    <scope>NUCLEOTIDE SEQUENCE</scope>
    <source>
        <strain evidence="2">20211129_DDA</strain>
        <tissue evidence="2">Liver</tissue>
    </source>
</reference>